<comment type="catalytic activity">
    <reaction evidence="9 10">
        <text>L-cysteinyl-[protein] + hexadecanoyl-CoA = S-hexadecanoyl-L-cysteinyl-[protein] + CoA</text>
        <dbReference type="Rhea" id="RHEA:36683"/>
        <dbReference type="Rhea" id="RHEA-COMP:10131"/>
        <dbReference type="Rhea" id="RHEA-COMP:11032"/>
        <dbReference type="ChEBI" id="CHEBI:29950"/>
        <dbReference type="ChEBI" id="CHEBI:57287"/>
        <dbReference type="ChEBI" id="CHEBI:57379"/>
        <dbReference type="ChEBI" id="CHEBI:74151"/>
        <dbReference type="EC" id="2.3.1.225"/>
    </reaction>
</comment>
<dbReference type="GO" id="GO:0019706">
    <property type="term" value="F:protein-cysteine S-palmitoyltransferase activity"/>
    <property type="evidence" value="ECO:0007669"/>
    <property type="project" value="UniProtKB-EC"/>
</dbReference>
<evidence type="ECO:0000313" key="12">
    <source>
        <dbReference type="EMBL" id="KAF7991545.1"/>
    </source>
</evidence>
<evidence type="ECO:0000256" key="2">
    <source>
        <dbReference type="ARBA" id="ARBA00022679"/>
    </source>
</evidence>
<protein>
    <recommendedName>
        <fullName evidence="10">Palmitoyltransferase</fullName>
        <ecNumber evidence="10">2.3.1.225</ecNumber>
    </recommendedName>
</protein>
<dbReference type="OrthoDB" id="4096362at2759"/>
<keyword evidence="2 10" id="KW-0808">Transferase</keyword>
<keyword evidence="13" id="KW-1185">Reference proteome</keyword>
<feature type="transmembrane region" description="Helical" evidence="10">
    <location>
        <begin position="221"/>
        <end position="240"/>
    </location>
</feature>
<name>A0A834XQH3_APHGI</name>
<organism evidence="12 13">
    <name type="scientific">Aphidius gifuensis</name>
    <name type="common">Parasitoid wasp</name>
    <dbReference type="NCBI Taxonomy" id="684658"/>
    <lineage>
        <taxon>Eukaryota</taxon>
        <taxon>Metazoa</taxon>
        <taxon>Ecdysozoa</taxon>
        <taxon>Arthropoda</taxon>
        <taxon>Hexapoda</taxon>
        <taxon>Insecta</taxon>
        <taxon>Pterygota</taxon>
        <taxon>Neoptera</taxon>
        <taxon>Endopterygota</taxon>
        <taxon>Hymenoptera</taxon>
        <taxon>Apocrita</taxon>
        <taxon>Ichneumonoidea</taxon>
        <taxon>Braconidae</taxon>
        <taxon>Aphidiinae</taxon>
        <taxon>Aphidius</taxon>
    </lineage>
</organism>
<evidence type="ECO:0000313" key="13">
    <source>
        <dbReference type="Proteomes" id="UP000639338"/>
    </source>
</evidence>
<evidence type="ECO:0000256" key="4">
    <source>
        <dbReference type="ARBA" id="ARBA00022989"/>
    </source>
</evidence>
<comment type="subcellular location">
    <subcellularLocation>
        <location evidence="1">Endomembrane system</location>
        <topology evidence="1">Multi-pass membrane protein</topology>
    </subcellularLocation>
</comment>
<evidence type="ECO:0000256" key="5">
    <source>
        <dbReference type="ARBA" id="ARBA00023136"/>
    </source>
</evidence>
<dbReference type="EMBL" id="JACMRX010000004">
    <property type="protein sequence ID" value="KAF7991545.1"/>
    <property type="molecule type" value="Genomic_DNA"/>
</dbReference>
<reference evidence="12 13" key="1">
    <citation type="submission" date="2020-08" db="EMBL/GenBank/DDBJ databases">
        <title>Aphidius gifuensis genome sequencing and assembly.</title>
        <authorList>
            <person name="Du Z."/>
        </authorList>
    </citation>
    <scope>NUCLEOTIDE SEQUENCE [LARGE SCALE GENOMIC DNA]</scope>
    <source>
        <strain evidence="12">YNYX2018</strain>
        <tissue evidence="12">Adults</tissue>
    </source>
</reference>
<dbReference type="GO" id="GO:0005794">
    <property type="term" value="C:Golgi apparatus"/>
    <property type="evidence" value="ECO:0007669"/>
    <property type="project" value="TreeGrafter"/>
</dbReference>
<dbReference type="GO" id="GO:0006612">
    <property type="term" value="P:protein targeting to membrane"/>
    <property type="evidence" value="ECO:0007669"/>
    <property type="project" value="TreeGrafter"/>
</dbReference>
<dbReference type="Proteomes" id="UP000639338">
    <property type="component" value="Unassembled WGS sequence"/>
</dbReference>
<keyword evidence="7" id="KW-0449">Lipoprotein</keyword>
<comment type="similarity">
    <text evidence="10">Belongs to the DHHC palmitoyltransferase family.</text>
</comment>
<evidence type="ECO:0000256" key="7">
    <source>
        <dbReference type="ARBA" id="ARBA00023288"/>
    </source>
</evidence>
<evidence type="ECO:0000256" key="8">
    <source>
        <dbReference type="ARBA" id="ARBA00023315"/>
    </source>
</evidence>
<dbReference type="PANTHER" id="PTHR22883:SF43">
    <property type="entry name" value="PALMITOYLTRANSFERASE APP"/>
    <property type="match status" value="1"/>
</dbReference>
<keyword evidence="3 10" id="KW-0812">Transmembrane</keyword>
<dbReference type="GO" id="GO:0005783">
    <property type="term" value="C:endoplasmic reticulum"/>
    <property type="evidence" value="ECO:0007669"/>
    <property type="project" value="TreeGrafter"/>
</dbReference>
<keyword evidence="6" id="KW-0564">Palmitate</keyword>
<evidence type="ECO:0000259" key="11">
    <source>
        <dbReference type="Pfam" id="PF01529"/>
    </source>
</evidence>
<dbReference type="EC" id="2.3.1.225" evidence="10"/>
<evidence type="ECO:0000256" key="3">
    <source>
        <dbReference type="ARBA" id="ARBA00022692"/>
    </source>
</evidence>
<proteinExistence type="inferred from homology"/>
<accession>A0A834XQH3</accession>
<dbReference type="PROSITE" id="PS50216">
    <property type="entry name" value="DHHC"/>
    <property type="match status" value="1"/>
</dbReference>
<dbReference type="InterPro" id="IPR039859">
    <property type="entry name" value="PFA4/ZDH16/20/ERF2-like"/>
</dbReference>
<keyword evidence="5 10" id="KW-0472">Membrane</keyword>
<keyword evidence="4 10" id="KW-1133">Transmembrane helix</keyword>
<feature type="domain" description="Palmitoyltransferase DHHC" evidence="11">
    <location>
        <begin position="131"/>
        <end position="256"/>
    </location>
</feature>
<evidence type="ECO:0000256" key="10">
    <source>
        <dbReference type="RuleBase" id="RU079119"/>
    </source>
</evidence>
<dbReference type="PANTHER" id="PTHR22883">
    <property type="entry name" value="ZINC FINGER DHHC DOMAIN CONTAINING PROTEIN"/>
    <property type="match status" value="1"/>
</dbReference>
<evidence type="ECO:0000256" key="9">
    <source>
        <dbReference type="ARBA" id="ARBA00048048"/>
    </source>
</evidence>
<comment type="domain">
    <text evidence="10">The DHHC domain is required for palmitoyltransferase activity.</text>
</comment>
<gene>
    <name evidence="12" type="ORF">HCN44_008916</name>
</gene>
<feature type="transmembrane region" description="Helical" evidence="10">
    <location>
        <begin position="177"/>
        <end position="201"/>
    </location>
</feature>
<evidence type="ECO:0000256" key="1">
    <source>
        <dbReference type="ARBA" id="ARBA00004127"/>
    </source>
</evidence>
<dbReference type="AlphaFoldDB" id="A0A834XQH3"/>
<dbReference type="Pfam" id="PF01529">
    <property type="entry name" value="DHHC"/>
    <property type="match status" value="1"/>
</dbReference>
<feature type="transmembrane region" description="Helical" evidence="10">
    <location>
        <begin position="31"/>
        <end position="54"/>
    </location>
</feature>
<feature type="transmembrane region" description="Helical" evidence="10">
    <location>
        <begin position="60"/>
        <end position="78"/>
    </location>
</feature>
<sequence>MPHVTRKWELFPGRNRFCFDGRIMMAPHTGVFYVTVGLIVGTSTLFFICDGLYLGPKISYAIPIIGGLLFIFVMSALFRTSFSDPGVIPRATPDEAAYIEKQIEVPNDGSSPTHRPPPRTKEITVRGQSVKIKYCFTCKIFRPPRASHCSLCDNCVDGFDHHCPWVGNCVGRRNYRYFYAFIVSLAFLCVYIFACSLTHLIMLSENTDPFLVAVKKSPGSVVVGIICFFSIWSILGLAGFHTYLTASNQTTNEDIKGSFSSKREGLNPYSQGNICENCFYVLCGPAPPSLIDRRGIVTPDYRAEQERSADEYVIANNKAYGSVKVNQPQSNGFELPPSLPPIRPSSQGDNNDLMGSMNNLVSGQRSPQHIESINGSTTNSVSQLVSNEMQMASFYIPPIDIDEIAPLTQKQSLNLPSGSGSTLAAAASASANILDNKLSQVAVTTPLSASRLRLLQDTTMIESALDLDSLEESSSVGRSVSGINHTVRIF</sequence>
<dbReference type="InterPro" id="IPR001594">
    <property type="entry name" value="Palmitoyltrfase_DHHC"/>
</dbReference>
<keyword evidence="8 10" id="KW-0012">Acyltransferase</keyword>
<comment type="caution">
    <text evidence="12">The sequence shown here is derived from an EMBL/GenBank/DDBJ whole genome shotgun (WGS) entry which is preliminary data.</text>
</comment>
<evidence type="ECO:0000256" key="6">
    <source>
        <dbReference type="ARBA" id="ARBA00023139"/>
    </source>
</evidence>